<dbReference type="PANTHER" id="PTHR44591:SF14">
    <property type="entry name" value="PROTEIN PILG"/>
    <property type="match status" value="1"/>
</dbReference>
<evidence type="ECO:0000256" key="1">
    <source>
        <dbReference type="ARBA" id="ARBA00022553"/>
    </source>
</evidence>
<keyword evidence="2" id="KW-0902">Two-component regulatory system</keyword>
<name>A0ABM7W820_9BACT</name>
<protein>
    <submittedName>
        <fullName evidence="5">Response regulator</fullName>
    </submittedName>
</protein>
<gene>
    <name evidence="5" type="ORF">DPPLL_13530</name>
</gene>
<dbReference type="InterPro" id="IPR001789">
    <property type="entry name" value="Sig_transdc_resp-reg_receiver"/>
</dbReference>
<evidence type="ECO:0000313" key="6">
    <source>
        <dbReference type="Proteomes" id="UP000830055"/>
    </source>
</evidence>
<dbReference type="Proteomes" id="UP000830055">
    <property type="component" value="Chromosome"/>
</dbReference>
<dbReference type="PROSITE" id="PS50110">
    <property type="entry name" value="RESPONSE_REGULATORY"/>
    <property type="match status" value="1"/>
</dbReference>
<feature type="modified residue" description="4-aspartylphosphate" evidence="3">
    <location>
        <position position="55"/>
    </location>
</feature>
<reference evidence="5 6" key="1">
    <citation type="submission" date="2022-01" db="EMBL/GenBank/DDBJ databases">
        <title>Desulfofustis limnae sp. nov., a novel mesophilic sulfate-reducing bacterium isolated from marsh soil.</title>
        <authorList>
            <person name="Watanabe M."/>
            <person name="Takahashi A."/>
            <person name="Kojima H."/>
            <person name="Fukui M."/>
        </authorList>
    </citation>
    <scope>NUCLEOTIDE SEQUENCE [LARGE SCALE GENOMIC DNA]</scope>
    <source>
        <strain evidence="5 6">PPLL</strain>
    </source>
</reference>
<feature type="domain" description="Response regulatory" evidence="4">
    <location>
        <begin position="6"/>
        <end position="120"/>
    </location>
</feature>
<dbReference type="RefSeq" id="WP_284154048.1">
    <property type="nucleotide sequence ID" value="NZ_AP025516.1"/>
</dbReference>
<dbReference type="EMBL" id="AP025516">
    <property type="protein sequence ID" value="BDD86988.1"/>
    <property type="molecule type" value="Genomic_DNA"/>
</dbReference>
<dbReference type="InterPro" id="IPR011006">
    <property type="entry name" value="CheY-like_superfamily"/>
</dbReference>
<dbReference type="SUPFAM" id="SSF52172">
    <property type="entry name" value="CheY-like"/>
    <property type="match status" value="1"/>
</dbReference>
<evidence type="ECO:0000256" key="3">
    <source>
        <dbReference type="PROSITE-ProRule" id="PRU00169"/>
    </source>
</evidence>
<evidence type="ECO:0000256" key="2">
    <source>
        <dbReference type="ARBA" id="ARBA00023012"/>
    </source>
</evidence>
<accession>A0ABM7W820</accession>
<dbReference type="PANTHER" id="PTHR44591">
    <property type="entry name" value="STRESS RESPONSE REGULATOR PROTEIN 1"/>
    <property type="match status" value="1"/>
</dbReference>
<keyword evidence="1 3" id="KW-0597">Phosphoprotein</keyword>
<proteinExistence type="predicted"/>
<organism evidence="5 6">
    <name type="scientific">Desulfofustis limnaeus</name>
    <dbReference type="NCBI Taxonomy" id="2740163"/>
    <lineage>
        <taxon>Bacteria</taxon>
        <taxon>Pseudomonadati</taxon>
        <taxon>Thermodesulfobacteriota</taxon>
        <taxon>Desulfobulbia</taxon>
        <taxon>Desulfobulbales</taxon>
        <taxon>Desulfocapsaceae</taxon>
        <taxon>Desulfofustis</taxon>
    </lineage>
</organism>
<dbReference type="Gene3D" id="3.40.50.2300">
    <property type="match status" value="1"/>
</dbReference>
<dbReference type="SMART" id="SM00448">
    <property type="entry name" value="REC"/>
    <property type="match status" value="1"/>
</dbReference>
<evidence type="ECO:0000313" key="5">
    <source>
        <dbReference type="EMBL" id="BDD86988.1"/>
    </source>
</evidence>
<sequence>MVTKPKVMLVDDEPEFLEVMAKFMRHRGVTLETAANCSEALSWLARDRFDVVVMDVRMPGIGGLECMDEMKSVQPGLEVIILTGHASLNYGISGMERGAFDYCLKPVDAGELLEKVLLAREKAAAGPHG</sequence>
<keyword evidence="6" id="KW-1185">Reference proteome</keyword>
<evidence type="ECO:0000259" key="4">
    <source>
        <dbReference type="PROSITE" id="PS50110"/>
    </source>
</evidence>
<dbReference type="Pfam" id="PF00072">
    <property type="entry name" value="Response_reg"/>
    <property type="match status" value="1"/>
</dbReference>
<dbReference type="InterPro" id="IPR050595">
    <property type="entry name" value="Bact_response_regulator"/>
</dbReference>